<evidence type="ECO:0000313" key="3">
    <source>
        <dbReference type="Proteomes" id="UP000252004"/>
    </source>
</evidence>
<organism evidence="2 3">
    <name type="scientific">Streptomyces globosus</name>
    <dbReference type="NCBI Taxonomy" id="68209"/>
    <lineage>
        <taxon>Bacteria</taxon>
        <taxon>Bacillati</taxon>
        <taxon>Actinomycetota</taxon>
        <taxon>Actinomycetes</taxon>
        <taxon>Kitasatosporales</taxon>
        <taxon>Streptomycetaceae</taxon>
        <taxon>Streptomyces</taxon>
    </lineage>
</organism>
<dbReference type="OrthoDB" id="4255520at2"/>
<dbReference type="Proteomes" id="UP000252004">
    <property type="component" value="Chromosome"/>
</dbReference>
<feature type="region of interest" description="Disordered" evidence="1">
    <location>
        <begin position="1"/>
        <end position="20"/>
    </location>
</feature>
<evidence type="ECO:0000313" key="2">
    <source>
        <dbReference type="EMBL" id="AXE24590.1"/>
    </source>
</evidence>
<dbReference type="AlphaFoldDB" id="A0A344U119"/>
<evidence type="ECO:0000256" key="1">
    <source>
        <dbReference type="SAM" id="MobiDB-lite"/>
    </source>
</evidence>
<protein>
    <submittedName>
        <fullName evidence="2">Uncharacterized protein</fullName>
    </submittedName>
</protein>
<reference evidence="2 3" key="1">
    <citation type="submission" date="2018-01" db="EMBL/GenBank/DDBJ databases">
        <title>Draft genome Sequence of streptomyces globosus LZH-48.</title>
        <authorList>
            <person name="Ran K."/>
            <person name="Li Z."/>
            <person name="Wei S."/>
            <person name="Dong R."/>
        </authorList>
    </citation>
    <scope>NUCLEOTIDE SEQUENCE [LARGE SCALE GENOMIC DNA]</scope>
    <source>
        <strain evidence="2 3">LZH-48</strain>
    </source>
</reference>
<proteinExistence type="predicted"/>
<keyword evidence="3" id="KW-1185">Reference proteome</keyword>
<dbReference type="KEGG" id="sgz:C0216_14975"/>
<dbReference type="EMBL" id="CP030862">
    <property type="protein sequence ID" value="AXE24590.1"/>
    <property type="molecule type" value="Genomic_DNA"/>
</dbReference>
<sequence length="74" mass="7810">MPDTPHITVHPVTAKGGRPVTAHTHGTDAPLGTAYGLADVVEFARRAGLHDPESLVEQDSPMIVWTGGGPDTWI</sequence>
<accession>A0A344U119</accession>
<name>A0A344U119_9ACTN</name>
<dbReference type="RefSeq" id="WP_114055779.1">
    <property type="nucleotide sequence ID" value="NZ_CP030862.1"/>
</dbReference>
<gene>
    <name evidence="2" type="ORF">C0216_14975</name>
</gene>